<sequence length="311" mass="35931">MAVRVGGDIVGRIEVEEVKLETTQKEFLFRISYDVMNDLRYVSVFFNLSYYGALVAFGDKTEELNDEFKKLIKTLEQLLKKAEKFVKNLRKEADEDTIKKDACSLRTNFESVLKEIKKILKIFENHCHQPEEKVRSITGDIRKRCESDSDGKDYYYSFAKKLEAIKEVQIQVTTIAAFKCFDLCMDNLSDQVKSLAEFKDDTFKFPFMKLGNLTWVVLINVNITAIEALCSSLCNIQIIRENKGFECKLYCLMDRFLNYQPDPPMYLPDPPIESLRSTSSRIDDVTDSEVVFSLPAPPDPPVQREEPEIIM</sequence>
<proteinExistence type="predicted"/>
<feature type="coiled-coil region" evidence="1">
    <location>
        <begin position="61"/>
        <end position="99"/>
    </location>
</feature>
<protein>
    <submittedName>
        <fullName evidence="2">Uncharacterized protein</fullName>
    </submittedName>
</protein>
<accession>A0A1X7VVJ7</accession>
<dbReference type="InParanoid" id="A0A1X7VVJ7"/>
<reference evidence="2" key="1">
    <citation type="submission" date="2017-05" db="UniProtKB">
        <authorList>
            <consortium name="EnsemblMetazoa"/>
        </authorList>
    </citation>
    <scope>IDENTIFICATION</scope>
</reference>
<dbReference type="AlphaFoldDB" id="A0A1X7VVJ7"/>
<dbReference type="Gene3D" id="1.20.58.70">
    <property type="match status" value="1"/>
</dbReference>
<organism evidence="2">
    <name type="scientific">Amphimedon queenslandica</name>
    <name type="common">Sponge</name>
    <dbReference type="NCBI Taxonomy" id="400682"/>
    <lineage>
        <taxon>Eukaryota</taxon>
        <taxon>Metazoa</taxon>
        <taxon>Porifera</taxon>
        <taxon>Demospongiae</taxon>
        <taxon>Heteroscleromorpha</taxon>
        <taxon>Haplosclerida</taxon>
        <taxon>Niphatidae</taxon>
        <taxon>Amphimedon</taxon>
    </lineage>
</organism>
<dbReference type="EnsemblMetazoa" id="Aqu2.1.43890_001">
    <property type="protein sequence ID" value="Aqu2.1.43890_001"/>
    <property type="gene ID" value="Aqu2.1.43890"/>
</dbReference>
<keyword evidence="1" id="KW-0175">Coiled coil</keyword>
<name>A0A1X7VVJ7_AMPQE</name>
<evidence type="ECO:0000313" key="2">
    <source>
        <dbReference type="EnsemblMetazoa" id="Aqu2.1.43890_001"/>
    </source>
</evidence>
<evidence type="ECO:0000256" key="1">
    <source>
        <dbReference type="SAM" id="Coils"/>
    </source>
</evidence>